<feature type="transmembrane region" description="Helical" evidence="8">
    <location>
        <begin position="146"/>
        <end position="165"/>
    </location>
</feature>
<accession>A0A6J4SJH4</accession>
<feature type="transmembrane region" description="Helical" evidence="8">
    <location>
        <begin position="249"/>
        <end position="279"/>
    </location>
</feature>
<keyword evidence="3" id="KW-1003">Cell membrane</keyword>
<dbReference type="PANTHER" id="PTHR30250:SF10">
    <property type="entry name" value="LIPOPOLYSACCHARIDE BIOSYNTHESIS PROTEIN WZXC"/>
    <property type="match status" value="1"/>
</dbReference>
<feature type="transmembrane region" description="Helical" evidence="8">
    <location>
        <begin position="447"/>
        <end position="465"/>
    </location>
</feature>
<evidence type="ECO:0000256" key="3">
    <source>
        <dbReference type="ARBA" id="ARBA00022475"/>
    </source>
</evidence>
<keyword evidence="6 8" id="KW-0472">Membrane</keyword>
<feature type="region of interest" description="Disordered" evidence="7">
    <location>
        <begin position="15"/>
        <end position="37"/>
    </location>
</feature>
<dbReference type="Pfam" id="PF13440">
    <property type="entry name" value="Polysacc_synt_3"/>
    <property type="match status" value="1"/>
</dbReference>
<dbReference type="EMBL" id="CADCWA010000020">
    <property type="protein sequence ID" value="CAA9500161.1"/>
    <property type="molecule type" value="Genomic_DNA"/>
</dbReference>
<evidence type="ECO:0000256" key="6">
    <source>
        <dbReference type="ARBA" id="ARBA00023136"/>
    </source>
</evidence>
<feature type="transmembrane region" description="Helical" evidence="8">
    <location>
        <begin position="75"/>
        <end position="94"/>
    </location>
</feature>
<reference evidence="9" key="1">
    <citation type="submission" date="2020-02" db="EMBL/GenBank/DDBJ databases">
        <authorList>
            <person name="Meier V. D."/>
        </authorList>
    </citation>
    <scope>NUCLEOTIDE SEQUENCE</scope>
    <source>
        <strain evidence="9">AVDCRST_MAG31</strain>
    </source>
</reference>
<sequence length="516" mass="54556">MRSFAQRLFKGLRRRPADGAVESRASDPRVTDASPPTAPKVVGTAALWSVGNAFTAQAISLLAFLVTARFISPEAFGLVAVATLLVELVKRILVEPLAIRLMAMNNPGQRDYDDCFSHIVLLGVLGVLLILLVAEPLAILVDLPGLPIILYVMSGMMLVMGLSRTHEVWYSKRYEFRLLAIRSSSAAILGGATGVGMALAGFGVWSLVAQQLVTTAAAYVLLFLLSKWRPRFRLAVGESVRNLLQVKHLVFSNVVGFAGSQADVFFVTSSLGAAAGGLYSAAKRLILAANLIVINSVQGVILTSFAERNRSPRAYQIHLDSLEIFALVITPLFVGLAVLSEDVISVLLSPAWLASGAILRPLAYAALGGGLNLLVFNYLVAAGAERSRTAVVVGTALVTVAALPVVAPSGAVAVAWFMAAMAWLSLFVLSGAAALRSEVSVLQPLQALLLPAAGAVAMLGLAALIDLQATSFLRLLIMPPALLLAYLCVVSLLGFATKARAAVHFRNAVGRLGRER</sequence>
<dbReference type="RefSeq" id="WP_294167641.1">
    <property type="nucleotide sequence ID" value="NZ_CADCWA010000020.1"/>
</dbReference>
<comment type="subcellular location">
    <subcellularLocation>
        <location evidence="1">Cell membrane</location>
        <topology evidence="1">Multi-pass membrane protein</topology>
    </subcellularLocation>
</comment>
<evidence type="ECO:0000256" key="8">
    <source>
        <dbReference type="SAM" id="Phobius"/>
    </source>
</evidence>
<evidence type="ECO:0008006" key="10">
    <source>
        <dbReference type="Google" id="ProtNLM"/>
    </source>
</evidence>
<evidence type="ECO:0000256" key="5">
    <source>
        <dbReference type="ARBA" id="ARBA00022989"/>
    </source>
</evidence>
<gene>
    <name evidence="9" type="ORF">AVDCRST_MAG31-326</name>
</gene>
<organism evidence="9">
    <name type="scientific">uncultured Sphingomonas sp</name>
    <dbReference type="NCBI Taxonomy" id="158754"/>
    <lineage>
        <taxon>Bacteria</taxon>
        <taxon>Pseudomonadati</taxon>
        <taxon>Pseudomonadota</taxon>
        <taxon>Alphaproteobacteria</taxon>
        <taxon>Sphingomonadales</taxon>
        <taxon>Sphingomonadaceae</taxon>
        <taxon>Sphingomonas</taxon>
        <taxon>environmental samples</taxon>
    </lineage>
</organism>
<feature type="transmembrane region" description="Helical" evidence="8">
    <location>
        <begin position="115"/>
        <end position="134"/>
    </location>
</feature>
<keyword evidence="5 8" id="KW-1133">Transmembrane helix</keyword>
<feature type="transmembrane region" description="Helical" evidence="8">
    <location>
        <begin position="285"/>
        <end position="305"/>
    </location>
</feature>
<dbReference type="AlphaFoldDB" id="A0A6J4SJH4"/>
<feature type="transmembrane region" description="Helical" evidence="8">
    <location>
        <begin position="358"/>
        <end position="380"/>
    </location>
</feature>
<feature type="transmembrane region" description="Helical" evidence="8">
    <location>
        <begin position="317"/>
        <end position="338"/>
    </location>
</feature>
<feature type="transmembrane region" description="Helical" evidence="8">
    <location>
        <begin position="389"/>
        <end position="407"/>
    </location>
</feature>
<dbReference type="InterPro" id="IPR050833">
    <property type="entry name" value="Poly_Biosynth_Transport"/>
</dbReference>
<evidence type="ECO:0000256" key="7">
    <source>
        <dbReference type="SAM" id="MobiDB-lite"/>
    </source>
</evidence>
<keyword evidence="4 8" id="KW-0812">Transmembrane</keyword>
<feature type="transmembrane region" description="Helical" evidence="8">
    <location>
        <begin position="45"/>
        <end position="69"/>
    </location>
</feature>
<dbReference type="GO" id="GO:0005886">
    <property type="term" value="C:plasma membrane"/>
    <property type="evidence" value="ECO:0007669"/>
    <property type="project" value="UniProtKB-SubCell"/>
</dbReference>
<dbReference type="PANTHER" id="PTHR30250">
    <property type="entry name" value="PST FAMILY PREDICTED COLANIC ACID TRANSPORTER"/>
    <property type="match status" value="1"/>
</dbReference>
<feature type="transmembrane region" description="Helical" evidence="8">
    <location>
        <begin position="186"/>
        <end position="205"/>
    </location>
</feature>
<evidence type="ECO:0000256" key="4">
    <source>
        <dbReference type="ARBA" id="ARBA00022692"/>
    </source>
</evidence>
<name>A0A6J4SJH4_9SPHN</name>
<comment type="similarity">
    <text evidence="2">Belongs to the polysaccharide synthase family.</text>
</comment>
<proteinExistence type="inferred from homology"/>
<evidence type="ECO:0000313" key="9">
    <source>
        <dbReference type="EMBL" id="CAA9500161.1"/>
    </source>
</evidence>
<feature type="transmembrane region" description="Helical" evidence="8">
    <location>
        <begin position="477"/>
        <end position="496"/>
    </location>
</feature>
<feature type="transmembrane region" description="Helical" evidence="8">
    <location>
        <begin position="413"/>
        <end position="435"/>
    </location>
</feature>
<evidence type="ECO:0000256" key="2">
    <source>
        <dbReference type="ARBA" id="ARBA00007430"/>
    </source>
</evidence>
<protein>
    <recommendedName>
        <fullName evidence="10">Polysaccharide biosynthesis protein C-terminal domain-containing protein</fullName>
    </recommendedName>
</protein>
<evidence type="ECO:0000256" key="1">
    <source>
        <dbReference type="ARBA" id="ARBA00004651"/>
    </source>
</evidence>
<feature type="transmembrane region" description="Helical" evidence="8">
    <location>
        <begin position="211"/>
        <end position="228"/>
    </location>
</feature>